<gene>
    <name evidence="6" type="ORF">BDV25DRAFT_158451</name>
</gene>
<evidence type="ECO:0000256" key="2">
    <source>
        <dbReference type="ARBA" id="ARBA00022617"/>
    </source>
</evidence>
<reference evidence="6 7" key="1">
    <citation type="submission" date="2019-04" db="EMBL/GenBank/DDBJ databases">
        <title>Friends and foes A comparative genomics study of 23 Aspergillus species from section Flavi.</title>
        <authorList>
            <consortium name="DOE Joint Genome Institute"/>
            <person name="Kjaerbolling I."/>
            <person name="Vesth T."/>
            <person name="Frisvad J.C."/>
            <person name="Nybo J.L."/>
            <person name="Theobald S."/>
            <person name="Kildgaard S."/>
            <person name="Isbrandt T."/>
            <person name="Kuo A."/>
            <person name="Sato A."/>
            <person name="Lyhne E.K."/>
            <person name="Kogle M.E."/>
            <person name="Wiebenga A."/>
            <person name="Kun R.S."/>
            <person name="Lubbers R.J."/>
            <person name="Makela M.R."/>
            <person name="Barry K."/>
            <person name="Chovatia M."/>
            <person name="Clum A."/>
            <person name="Daum C."/>
            <person name="Haridas S."/>
            <person name="He G."/>
            <person name="LaButti K."/>
            <person name="Lipzen A."/>
            <person name="Mondo S."/>
            <person name="Riley R."/>
            <person name="Salamov A."/>
            <person name="Simmons B.A."/>
            <person name="Magnuson J.K."/>
            <person name="Henrissat B."/>
            <person name="Mortensen U.H."/>
            <person name="Larsen T.O."/>
            <person name="Devries R.P."/>
            <person name="Grigoriev I.V."/>
            <person name="Machida M."/>
            <person name="Baker S.E."/>
            <person name="Andersen M.R."/>
        </authorList>
    </citation>
    <scope>NUCLEOTIDE SEQUENCE [LARGE SCALE GENOMIC DNA]</scope>
    <source>
        <strain evidence="6 7">IBT 18842</strain>
    </source>
</reference>
<evidence type="ECO:0000313" key="7">
    <source>
        <dbReference type="Proteomes" id="UP000325780"/>
    </source>
</evidence>
<accession>A0A5N6TPX8</accession>
<dbReference type="GO" id="GO:0046872">
    <property type="term" value="F:metal ion binding"/>
    <property type="evidence" value="ECO:0007669"/>
    <property type="project" value="UniProtKB-KW"/>
</dbReference>
<keyword evidence="5" id="KW-0456">Lyase</keyword>
<dbReference type="OrthoDB" id="3465714at2759"/>
<dbReference type="InterPro" id="IPR025702">
    <property type="entry name" value="OXD"/>
</dbReference>
<keyword evidence="7" id="KW-1185">Reference proteome</keyword>
<comment type="cofactor">
    <cofactor evidence="1">
        <name>heme b</name>
        <dbReference type="ChEBI" id="CHEBI:60344"/>
    </cofactor>
</comment>
<evidence type="ECO:0000256" key="3">
    <source>
        <dbReference type="ARBA" id="ARBA00022723"/>
    </source>
</evidence>
<keyword evidence="4" id="KW-0408">Iron</keyword>
<evidence type="ECO:0000256" key="5">
    <source>
        <dbReference type="ARBA" id="ARBA00023239"/>
    </source>
</evidence>
<dbReference type="AlphaFoldDB" id="A0A5N6TPX8"/>
<dbReference type="EMBL" id="ML742164">
    <property type="protein sequence ID" value="KAE8148340.1"/>
    <property type="molecule type" value="Genomic_DNA"/>
</dbReference>
<organism evidence="6 7">
    <name type="scientific">Aspergillus avenaceus</name>
    <dbReference type="NCBI Taxonomy" id="36643"/>
    <lineage>
        <taxon>Eukaryota</taxon>
        <taxon>Fungi</taxon>
        <taxon>Dikarya</taxon>
        <taxon>Ascomycota</taxon>
        <taxon>Pezizomycotina</taxon>
        <taxon>Eurotiomycetes</taxon>
        <taxon>Eurotiomycetidae</taxon>
        <taxon>Eurotiales</taxon>
        <taxon>Aspergillaceae</taxon>
        <taxon>Aspergillus</taxon>
        <taxon>Aspergillus subgen. Circumdati</taxon>
    </lineage>
</organism>
<dbReference type="Pfam" id="PF13816">
    <property type="entry name" value="Dehydratase_hem"/>
    <property type="match status" value="1"/>
</dbReference>
<evidence type="ECO:0000313" key="6">
    <source>
        <dbReference type="EMBL" id="KAE8148340.1"/>
    </source>
</evidence>
<proteinExistence type="predicted"/>
<name>A0A5N6TPX8_ASPAV</name>
<dbReference type="Proteomes" id="UP000325780">
    <property type="component" value="Unassembled WGS sequence"/>
</dbReference>
<protein>
    <submittedName>
        <fullName evidence="6">Hem-containing dehydratase protein</fullName>
    </submittedName>
</protein>
<keyword evidence="2" id="KW-0349">Heme</keyword>
<sequence length="339" mass="37258">MYSVSLPQPTIAVTIFGIQIPKTNPGTASTPTVALTTLDTLLSNHPTHTQPLVQDGPITPEATYTTHIRLTYWATPSHFTEWWESPAVSTFWRTLPPTAGIYRETLQIPTPKTQIGTNKLTKNGQGHLASYAGTDKMGYWGCYYDRMSGVGRANKGNHVSPLKTAPCRRESTGTLRPGRVAVTRLPENLCFVVEGQDHSDVSAAEKDYWFAHFDGPVKRWVADLVAAGPEAGVLDARVCFDPSQGRLADSGEEALGYNRKTELFWFLDMECMERLGRMNAGHVALRREFLKAYGPGGEMEGGRACLWVETSILPADGVECEYIGCVDGTGLMGLEWAQE</sequence>
<evidence type="ECO:0000256" key="1">
    <source>
        <dbReference type="ARBA" id="ARBA00001970"/>
    </source>
</evidence>
<dbReference type="GO" id="GO:0016829">
    <property type="term" value="F:lyase activity"/>
    <property type="evidence" value="ECO:0007669"/>
    <property type="project" value="UniProtKB-KW"/>
</dbReference>
<keyword evidence="3" id="KW-0479">Metal-binding</keyword>
<evidence type="ECO:0000256" key="4">
    <source>
        <dbReference type="ARBA" id="ARBA00023004"/>
    </source>
</evidence>